<evidence type="ECO:0000313" key="2">
    <source>
        <dbReference type="EMBL" id="GGG12979.1"/>
    </source>
</evidence>
<dbReference type="AlphaFoldDB" id="A0A917D5S9"/>
<proteinExistence type="predicted"/>
<feature type="domain" description="MobA-like NTP transferase" evidence="1">
    <location>
        <begin position="5"/>
        <end position="156"/>
    </location>
</feature>
<dbReference type="EMBL" id="BMCU01000003">
    <property type="protein sequence ID" value="GGG12979.1"/>
    <property type="molecule type" value="Genomic_DNA"/>
</dbReference>
<keyword evidence="3" id="KW-1185">Reference proteome</keyword>
<dbReference type="InterPro" id="IPR029044">
    <property type="entry name" value="Nucleotide-diphossugar_trans"/>
</dbReference>
<dbReference type="Proteomes" id="UP000654257">
    <property type="component" value="Unassembled WGS sequence"/>
</dbReference>
<sequence>MGTCGVVLAAGAGSRYGMPKVLAHDGRWLVAAIDALSGCDSVIVVMGAAVVGVPDGVTVAVNEAWSSGMGGSLRVGLDACRPLPVEYAVIMPVDTPDVGVDVVTRVVAAAMDSETGLARAMFGDVPGHPVVMARRWWRDAAARAVGDEGARAFLSGRVDVVAVQCGDLADGGDHDFPDEREP</sequence>
<dbReference type="GO" id="GO:0016779">
    <property type="term" value="F:nucleotidyltransferase activity"/>
    <property type="evidence" value="ECO:0007669"/>
    <property type="project" value="UniProtKB-ARBA"/>
</dbReference>
<gene>
    <name evidence="2" type="ORF">GCM10007304_28710</name>
</gene>
<comment type="caution">
    <text evidence="2">The sequence shown here is derived from an EMBL/GenBank/DDBJ whole genome shotgun (WGS) entry which is preliminary data.</text>
</comment>
<dbReference type="Pfam" id="PF12804">
    <property type="entry name" value="NTP_transf_3"/>
    <property type="match status" value="1"/>
</dbReference>
<name>A0A917D5S9_9NOCA</name>
<dbReference type="PANTHER" id="PTHR43777">
    <property type="entry name" value="MOLYBDENUM COFACTOR CYTIDYLYLTRANSFERASE"/>
    <property type="match status" value="1"/>
</dbReference>
<evidence type="ECO:0000313" key="3">
    <source>
        <dbReference type="Proteomes" id="UP000654257"/>
    </source>
</evidence>
<reference evidence="2" key="2">
    <citation type="submission" date="2020-09" db="EMBL/GenBank/DDBJ databases">
        <authorList>
            <person name="Sun Q."/>
            <person name="Sedlacek I."/>
        </authorList>
    </citation>
    <scope>NUCLEOTIDE SEQUENCE</scope>
    <source>
        <strain evidence="2">CCM 7905</strain>
    </source>
</reference>
<dbReference type="SUPFAM" id="SSF53448">
    <property type="entry name" value="Nucleotide-diphospho-sugar transferases"/>
    <property type="match status" value="1"/>
</dbReference>
<dbReference type="PANTHER" id="PTHR43777:SF1">
    <property type="entry name" value="MOLYBDENUM COFACTOR CYTIDYLYLTRANSFERASE"/>
    <property type="match status" value="1"/>
</dbReference>
<evidence type="ECO:0000259" key="1">
    <source>
        <dbReference type="Pfam" id="PF12804"/>
    </source>
</evidence>
<protein>
    <submittedName>
        <fullName evidence="2">Molybdopterin-guanine dinucleotide biosynthesis protein MobA</fullName>
    </submittedName>
</protein>
<accession>A0A917D5S9</accession>
<dbReference type="InterPro" id="IPR025877">
    <property type="entry name" value="MobA-like_NTP_Trfase"/>
</dbReference>
<dbReference type="Gene3D" id="3.90.550.10">
    <property type="entry name" value="Spore Coat Polysaccharide Biosynthesis Protein SpsA, Chain A"/>
    <property type="match status" value="1"/>
</dbReference>
<reference evidence="2" key="1">
    <citation type="journal article" date="2014" name="Int. J. Syst. Evol. Microbiol.">
        <title>Complete genome sequence of Corynebacterium casei LMG S-19264T (=DSM 44701T), isolated from a smear-ripened cheese.</title>
        <authorList>
            <consortium name="US DOE Joint Genome Institute (JGI-PGF)"/>
            <person name="Walter F."/>
            <person name="Albersmeier A."/>
            <person name="Kalinowski J."/>
            <person name="Ruckert C."/>
        </authorList>
    </citation>
    <scope>NUCLEOTIDE SEQUENCE</scope>
    <source>
        <strain evidence="2">CCM 7905</strain>
    </source>
</reference>
<organism evidence="2 3">
    <name type="scientific">Rhodococcoides trifolii</name>
    <dbReference type="NCBI Taxonomy" id="908250"/>
    <lineage>
        <taxon>Bacteria</taxon>
        <taxon>Bacillati</taxon>
        <taxon>Actinomycetota</taxon>
        <taxon>Actinomycetes</taxon>
        <taxon>Mycobacteriales</taxon>
        <taxon>Nocardiaceae</taxon>
        <taxon>Rhodococcoides</taxon>
    </lineage>
</organism>